<evidence type="ECO:0000313" key="1">
    <source>
        <dbReference type="EMBL" id="JAR95690.1"/>
    </source>
</evidence>
<proteinExistence type="predicted"/>
<name>A0A170U8T4_TRIIF</name>
<reference evidence="1" key="1">
    <citation type="submission" date="2016-04" db="EMBL/GenBank/DDBJ databases">
        <authorList>
            <person name="Calderon-Fernandez G.M.Sr."/>
        </authorList>
    </citation>
    <scope>NUCLEOTIDE SEQUENCE</scope>
    <source>
        <strain evidence="1">Int1</strain>
        <tissue evidence="1">Integument</tissue>
    </source>
</reference>
<reference evidence="1" key="2">
    <citation type="journal article" date="2017" name="J. Med. Entomol.">
        <title>Transcriptome Analysis of the Triatoma infestans (Hemiptera: Reduviidae) Integument.</title>
        <authorList>
            <person name="Calderon-Fernandez G.M."/>
            <person name="Moriconi D.E."/>
            <person name="Dulbecco A.B."/>
            <person name="Juarez M.P."/>
        </authorList>
    </citation>
    <scope>NUCLEOTIDE SEQUENCE</scope>
    <source>
        <strain evidence="1">Int1</strain>
        <tissue evidence="1">Integument</tissue>
    </source>
</reference>
<dbReference type="EMBL" id="GEMB01007757">
    <property type="protein sequence ID" value="JAR95690.1"/>
    <property type="molecule type" value="Transcribed_RNA"/>
</dbReference>
<accession>A0A170U8T4</accession>
<protein>
    <submittedName>
        <fullName evidence="1">Uncharacterized protein</fullName>
    </submittedName>
</protein>
<organism evidence="1">
    <name type="scientific">Triatoma infestans</name>
    <name type="common">Assassin bug</name>
    <dbReference type="NCBI Taxonomy" id="30076"/>
    <lineage>
        <taxon>Eukaryota</taxon>
        <taxon>Metazoa</taxon>
        <taxon>Ecdysozoa</taxon>
        <taxon>Arthropoda</taxon>
        <taxon>Hexapoda</taxon>
        <taxon>Insecta</taxon>
        <taxon>Pterygota</taxon>
        <taxon>Neoptera</taxon>
        <taxon>Paraneoptera</taxon>
        <taxon>Hemiptera</taxon>
        <taxon>Heteroptera</taxon>
        <taxon>Panheteroptera</taxon>
        <taxon>Cimicomorpha</taxon>
        <taxon>Reduviidae</taxon>
        <taxon>Triatominae</taxon>
        <taxon>Triatoma</taxon>
    </lineage>
</organism>
<sequence length="13" mass="1411">MEHVVLYSDSCAG</sequence>